<accession>A0A8H3DPA9</accession>
<dbReference type="EMBL" id="CAJMWZ010006981">
    <property type="protein sequence ID" value="CAE6530291.1"/>
    <property type="molecule type" value="Genomic_DNA"/>
</dbReference>
<comment type="caution">
    <text evidence="1">The sequence shown here is derived from an EMBL/GenBank/DDBJ whole genome shotgun (WGS) entry which is preliminary data.</text>
</comment>
<reference evidence="1" key="1">
    <citation type="submission" date="2021-01" db="EMBL/GenBank/DDBJ databases">
        <authorList>
            <person name="Kaushik A."/>
        </authorList>
    </citation>
    <scope>NUCLEOTIDE SEQUENCE</scope>
    <source>
        <strain evidence="1">Type strain: AG8-Rh-89/</strain>
    </source>
</reference>
<dbReference type="AlphaFoldDB" id="A0A8H3DPA9"/>
<name>A0A8H3DPA9_9AGAM</name>
<protein>
    <submittedName>
        <fullName evidence="1">Uncharacterized protein</fullName>
    </submittedName>
</protein>
<gene>
    <name evidence="1" type="ORF">RDB_LOCUS129765</name>
</gene>
<organism evidence="1 2">
    <name type="scientific">Rhizoctonia solani</name>
    <dbReference type="NCBI Taxonomy" id="456999"/>
    <lineage>
        <taxon>Eukaryota</taxon>
        <taxon>Fungi</taxon>
        <taxon>Dikarya</taxon>
        <taxon>Basidiomycota</taxon>
        <taxon>Agaricomycotina</taxon>
        <taxon>Agaricomycetes</taxon>
        <taxon>Cantharellales</taxon>
        <taxon>Ceratobasidiaceae</taxon>
        <taxon>Rhizoctonia</taxon>
    </lineage>
</organism>
<evidence type="ECO:0000313" key="2">
    <source>
        <dbReference type="Proteomes" id="UP000663850"/>
    </source>
</evidence>
<sequence>MVCTTHRAQFSHRDFHSQIMLERFTGGVRYLTCRMAFSVIKAVEKGTLPIRPKEQLRDDQRGDLVWQLLLKCGSREIDERPSAGQVADTFETRIDRA</sequence>
<proteinExistence type="predicted"/>
<dbReference type="Proteomes" id="UP000663850">
    <property type="component" value="Unassembled WGS sequence"/>
</dbReference>
<evidence type="ECO:0000313" key="1">
    <source>
        <dbReference type="EMBL" id="CAE6530291.1"/>
    </source>
</evidence>